<protein>
    <submittedName>
        <fullName evidence="2">Uncharacterized protein</fullName>
    </submittedName>
</protein>
<keyword evidence="3" id="KW-1185">Reference proteome</keyword>
<dbReference type="AlphaFoldDB" id="A0A6I3M8D9"/>
<organism evidence="2 3">
    <name type="scientific">Agromyces bracchium</name>
    <dbReference type="NCBI Taxonomy" id="88376"/>
    <lineage>
        <taxon>Bacteria</taxon>
        <taxon>Bacillati</taxon>
        <taxon>Actinomycetota</taxon>
        <taxon>Actinomycetes</taxon>
        <taxon>Micrococcales</taxon>
        <taxon>Microbacteriaceae</taxon>
        <taxon>Agromyces</taxon>
    </lineage>
</organism>
<dbReference type="EMBL" id="WMLB01000021">
    <property type="protein sequence ID" value="MTH68372.1"/>
    <property type="molecule type" value="Genomic_DNA"/>
</dbReference>
<keyword evidence="1" id="KW-0812">Transmembrane</keyword>
<dbReference type="OrthoDB" id="5007763at2"/>
<evidence type="ECO:0000313" key="3">
    <source>
        <dbReference type="Proteomes" id="UP000433071"/>
    </source>
</evidence>
<keyword evidence="1" id="KW-0472">Membrane</keyword>
<gene>
    <name evidence="2" type="ORF">GJ743_08320</name>
</gene>
<sequence>MNDYLPKKELEPEPDPRKPSFSRIAIWVIVGAVGLYLLGSGIWGILTAG</sequence>
<accession>A0A6I3M8D9</accession>
<proteinExistence type="predicted"/>
<evidence type="ECO:0000313" key="2">
    <source>
        <dbReference type="EMBL" id="MTH68372.1"/>
    </source>
</evidence>
<name>A0A6I3M8D9_9MICO</name>
<dbReference type="RefSeq" id="WP_155051447.1">
    <property type="nucleotide sequence ID" value="NZ_BAAAIB010000010.1"/>
</dbReference>
<comment type="caution">
    <text evidence="2">The sequence shown here is derived from an EMBL/GenBank/DDBJ whole genome shotgun (WGS) entry which is preliminary data.</text>
</comment>
<dbReference type="Proteomes" id="UP000433071">
    <property type="component" value="Unassembled WGS sequence"/>
</dbReference>
<evidence type="ECO:0000256" key="1">
    <source>
        <dbReference type="SAM" id="Phobius"/>
    </source>
</evidence>
<feature type="transmembrane region" description="Helical" evidence="1">
    <location>
        <begin position="24"/>
        <end position="46"/>
    </location>
</feature>
<reference evidence="2 3" key="1">
    <citation type="submission" date="2019-11" db="EMBL/GenBank/DDBJ databases">
        <title>Agromyces kandeliae sp. nov., isolated from mangrove soil.</title>
        <authorList>
            <person name="Wang R."/>
        </authorList>
    </citation>
    <scope>NUCLEOTIDE SEQUENCE [LARGE SCALE GENOMIC DNA]</scope>
    <source>
        <strain evidence="2 3">JCM 11433</strain>
    </source>
</reference>
<keyword evidence="1" id="KW-1133">Transmembrane helix</keyword>